<reference evidence="14" key="2">
    <citation type="journal article" date="2014" name="BMC Genomics">
        <title>An improved genome of the model marine alga Ostreococcus tauri unfolds by assessing Illumina de novo assemblies.</title>
        <authorList>
            <person name="Blanc-Mathieu R."/>
            <person name="Verhelst B."/>
            <person name="Derelle E."/>
            <person name="Rombauts S."/>
            <person name="Bouget F.Y."/>
            <person name="Carre I."/>
            <person name="Chateau A."/>
            <person name="Eyre-Walker A."/>
            <person name="Grimsley N."/>
            <person name="Moreau H."/>
            <person name="Piegu B."/>
            <person name="Rivals E."/>
            <person name="Schackwitz W."/>
            <person name="Van de Peer Y."/>
            <person name="Piganeau G."/>
        </authorList>
    </citation>
    <scope>NUCLEOTIDE SEQUENCE</scope>
    <source>
        <strain evidence="14">RCC4221</strain>
    </source>
</reference>
<dbReference type="SUPFAM" id="SSF50249">
    <property type="entry name" value="Nucleic acid-binding proteins"/>
    <property type="match status" value="3"/>
</dbReference>
<dbReference type="GO" id="GO:0006310">
    <property type="term" value="P:DNA recombination"/>
    <property type="evidence" value="ECO:0007669"/>
    <property type="project" value="UniProtKB-KW"/>
</dbReference>
<keyword evidence="3 10" id="KW-0235">DNA replication</keyword>
<keyword evidence="6 10" id="KW-0862">Zinc</keyword>
<gene>
    <name evidence="15" type="ORF">BE221DRAFT_146727</name>
    <name evidence="14" type="ORF">OT_ostta18g01440</name>
</gene>
<evidence type="ECO:0000256" key="6">
    <source>
        <dbReference type="ARBA" id="ARBA00022833"/>
    </source>
</evidence>
<dbReference type="InParanoid" id="A0A096P9V5"/>
<keyword evidence="16" id="KW-1185">Reference proteome</keyword>
<evidence type="ECO:0000256" key="9">
    <source>
        <dbReference type="ARBA" id="ARBA00023242"/>
    </source>
</evidence>
<dbReference type="EMBL" id="CAID01000018">
    <property type="protein sequence ID" value="CEG00756.1"/>
    <property type="molecule type" value="Genomic_DNA"/>
</dbReference>
<evidence type="ECO:0000313" key="16">
    <source>
        <dbReference type="Proteomes" id="UP000009170"/>
    </source>
</evidence>
<dbReference type="GO" id="GO:0008270">
    <property type="term" value="F:zinc ion binding"/>
    <property type="evidence" value="ECO:0007669"/>
    <property type="project" value="UniProtKB-KW"/>
</dbReference>
<dbReference type="Pfam" id="PF16900">
    <property type="entry name" value="REPA_OB_2"/>
    <property type="match status" value="1"/>
</dbReference>
<dbReference type="InterPro" id="IPR004591">
    <property type="entry name" value="Rfa1"/>
</dbReference>
<dbReference type="OrthoDB" id="1751331at2759"/>
<dbReference type="FunFam" id="2.40.50.140:FF:000090">
    <property type="entry name" value="Replication protein A subunit"/>
    <property type="match status" value="1"/>
</dbReference>
<comment type="function">
    <text evidence="10">Component of the replication protein A complex (RPA) required for DNA recombination, repair and replication. The activity of RPA is mediated by single-stranded DNA binding and protein interactions. Probably involved in repair of double-strand DNA breaks (DSBs) induced by genotoxic stresses.</text>
</comment>
<dbReference type="FunFam" id="2.40.50.140:FF:000041">
    <property type="entry name" value="Replication protein A subunit"/>
    <property type="match status" value="1"/>
</dbReference>
<comment type="similarity">
    <text evidence="2 10">Belongs to the replication factor A protein 1 family.</text>
</comment>
<dbReference type="Gene3D" id="2.40.50.140">
    <property type="entry name" value="Nucleic acid-binding proteins"/>
    <property type="match status" value="3"/>
</dbReference>
<evidence type="ECO:0000313" key="15">
    <source>
        <dbReference type="EMBL" id="OUS45111.1"/>
    </source>
</evidence>
<dbReference type="CDD" id="cd04475">
    <property type="entry name" value="RPA1_DBD_B"/>
    <property type="match status" value="1"/>
</dbReference>
<protein>
    <recommendedName>
        <fullName evidence="10">Replication protein A subunit</fullName>
    </recommendedName>
</protein>
<dbReference type="FunFam" id="2.40.50.140:FF:000064">
    <property type="entry name" value="Replication protein A subunit"/>
    <property type="match status" value="1"/>
</dbReference>
<feature type="domain" description="Replication factor A C-terminal" evidence="12">
    <location>
        <begin position="426"/>
        <end position="566"/>
    </location>
</feature>
<sequence length="576" mass="63051">MATPSLTPGAVQKIRDGAVAAAGACVQVLDFKSADAAYSATLNDGENTIEAQFSKSVCATKLSKVTDRAVLKLTDVAYDGAEGGERKPFAVINGFEVVNADGSIAVEAKTPGEKVPKTEPKTPASAERNAVPLSALNPYRTPWTVKVKLSNKGNVREYKSARGPGKVCSVDFVDEEGTAIGATLWREAIEKYDSVLEVGKVYYVSKGTLKPADKRYSTSGNDYEMNLDGKAEIELCTDIDQSSAQKMQRAYAFVSIDKLSTKIGARGNVDVVAVVKEVSELSTIRRKSDNTELTKREIVLADDSTKTIRMTLWGDLAVEQGEKLAAMTNPIVAIRSVRVSDYDGVSVGTVSRSDMVIDADDIPRVAELKKWWTEGGSETTFSAAGEGLTSAGQGQKRDIETMNLAELQPEEIAPSTDKPVFAWVCAHTILCKPDQTMYYAAVPEEGNNKKVVESDGKWYCEANGQTYDTCERRYIMRFKAIDGYEGAWLNAFNDEATKMFGISANELHELHENDYKAYENAVKKMTYKHWSFLVKVVTEEYQGELKRRLTAVKCNAVNYAAESKRLLSKMGITASN</sequence>
<keyword evidence="8" id="KW-0233">DNA recombination</keyword>
<evidence type="ECO:0000256" key="8">
    <source>
        <dbReference type="ARBA" id="ARBA00023172"/>
    </source>
</evidence>
<organism evidence="14 16">
    <name type="scientific">Ostreococcus tauri</name>
    <name type="common">Marine green alga</name>
    <dbReference type="NCBI Taxonomy" id="70448"/>
    <lineage>
        <taxon>Eukaryota</taxon>
        <taxon>Viridiplantae</taxon>
        <taxon>Chlorophyta</taxon>
        <taxon>Mamiellophyceae</taxon>
        <taxon>Mamiellales</taxon>
        <taxon>Bathycoccaceae</taxon>
        <taxon>Ostreococcus</taxon>
    </lineage>
</organism>
<dbReference type="InterPro" id="IPR031657">
    <property type="entry name" value="REPA_OB_2"/>
</dbReference>
<keyword evidence="4 10" id="KW-0479">Metal-binding</keyword>
<dbReference type="GO" id="GO:0005634">
    <property type="term" value="C:nucleus"/>
    <property type="evidence" value="ECO:0007669"/>
    <property type="project" value="UniProtKB-SubCell"/>
</dbReference>
<dbReference type="FunCoup" id="A0A096P9V5">
    <property type="interactions" value="435"/>
</dbReference>
<feature type="domain" description="Replication protein A OB" evidence="13">
    <location>
        <begin position="267"/>
        <end position="358"/>
    </location>
</feature>
<feature type="domain" description="Replication protein A 70 kDa DNA-binding subunit B/D first OB fold" evidence="11">
    <location>
        <begin position="132"/>
        <end position="230"/>
    </location>
</feature>
<evidence type="ECO:0000259" key="13">
    <source>
        <dbReference type="Pfam" id="PF16900"/>
    </source>
</evidence>
<evidence type="ECO:0000256" key="3">
    <source>
        <dbReference type="ARBA" id="ARBA00022705"/>
    </source>
</evidence>
<dbReference type="PANTHER" id="PTHR47165:SF4">
    <property type="entry name" value="OS03G0429900 PROTEIN"/>
    <property type="match status" value="1"/>
</dbReference>
<dbReference type="EMBL" id="KZ155791">
    <property type="protein sequence ID" value="OUS45111.1"/>
    <property type="molecule type" value="Genomic_DNA"/>
</dbReference>
<dbReference type="GO" id="GO:0006260">
    <property type="term" value="P:DNA replication"/>
    <property type="evidence" value="ECO:0007669"/>
    <property type="project" value="UniProtKB-KW"/>
</dbReference>
<accession>A0A096P9V5</accession>
<evidence type="ECO:0000259" key="12">
    <source>
        <dbReference type="Pfam" id="PF08646"/>
    </source>
</evidence>
<dbReference type="InterPro" id="IPR013955">
    <property type="entry name" value="Rep_factor-A_C"/>
</dbReference>
<dbReference type="Pfam" id="PF08646">
    <property type="entry name" value="Rep_fac-A_C"/>
    <property type="match status" value="1"/>
</dbReference>
<comment type="subunit">
    <text evidence="10">Heterotrimer of RPA1, RPA2 and RPA3 (canonical replication protein A complex).</text>
</comment>
<keyword evidence="9 10" id="KW-0539">Nucleus</keyword>
<accession>A0A1Y5I6P3</accession>
<dbReference type="GO" id="GO:0003677">
    <property type="term" value="F:DNA binding"/>
    <property type="evidence" value="ECO:0007669"/>
    <property type="project" value="UniProtKB-KW"/>
</dbReference>
<dbReference type="STRING" id="70448.A0A096P9V5"/>
<dbReference type="Pfam" id="PF02721">
    <property type="entry name" value="DUF223"/>
    <property type="match status" value="1"/>
</dbReference>
<dbReference type="CDD" id="cd04476">
    <property type="entry name" value="RPA1_DBD_C"/>
    <property type="match status" value="1"/>
</dbReference>
<dbReference type="Proteomes" id="UP000009170">
    <property type="component" value="Unassembled WGS sequence"/>
</dbReference>
<dbReference type="AlphaFoldDB" id="A0A096P9V5"/>
<proteinExistence type="inferred from homology"/>
<dbReference type="Proteomes" id="UP000195557">
    <property type="component" value="Unassembled WGS sequence"/>
</dbReference>
<keyword evidence="7 10" id="KW-0238">DNA-binding</keyword>
<reference evidence="15" key="3">
    <citation type="submission" date="2017-04" db="EMBL/GenBank/DDBJ databases">
        <title>Population genomics of picophytoplankton unveils novel chromosome hypervariability.</title>
        <authorList>
            <consortium name="DOE Joint Genome Institute"/>
            <person name="Blanc-Mathieu R."/>
            <person name="Krasovec M."/>
            <person name="Hebrard M."/>
            <person name="Yau S."/>
            <person name="Desgranges E."/>
            <person name="Martin J."/>
            <person name="Schackwitz W."/>
            <person name="Kuo A."/>
            <person name="Salin G."/>
            <person name="Donnadieu C."/>
            <person name="Desdevises Y."/>
            <person name="Sanchez-Ferandin S."/>
            <person name="Moreau H."/>
            <person name="Rivals E."/>
            <person name="Grigoriev I.V."/>
            <person name="Grimsley N."/>
            <person name="Eyre-Walker A."/>
            <person name="Piganeau G."/>
        </authorList>
    </citation>
    <scope>NUCLEOTIDE SEQUENCE [LARGE SCALE GENOMIC DNA]</scope>
    <source>
        <strain evidence="15">RCC 1115</strain>
    </source>
</reference>
<dbReference type="CDD" id="cd04474">
    <property type="entry name" value="RPA1_DBD_A"/>
    <property type="match status" value="1"/>
</dbReference>
<dbReference type="InterPro" id="IPR012340">
    <property type="entry name" value="NA-bd_OB-fold"/>
</dbReference>
<reference evidence="14 16" key="1">
    <citation type="journal article" date="2006" name="Proc. Natl. Acad. Sci. U.S.A.">
        <title>Genome analysis of the smallest free-living eukaryote Ostreococcus tauri unveils many unique features.</title>
        <authorList>
            <person name="Derelle E."/>
            <person name="Ferraz C."/>
            <person name="Rombauts S."/>
            <person name="Rouze P."/>
            <person name="Worden A.Z."/>
            <person name="Robbens S."/>
            <person name="Partensky F."/>
            <person name="Degroeve S."/>
            <person name="Echeynie S."/>
            <person name="Cooke R."/>
            <person name="Saeys Y."/>
            <person name="Wuyts J."/>
            <person name="Jabbari K."/>
            <person name="Bowler C."/>
            <person name="Panaud O."/>
            <person name="Piegu B."/>
            <person name="Ball S.G."/>
            <person name="Ral J.-P."/>
            <person name="Bouget F.-Y."/>
            <person name="Piganeau G."/>
            <person name="De Baets B."/>
            <person name="Picard A."/>
            <person name="Delseny M."/>
            <person name="Demaille J."/>
            <person name="Van de Peer Y."/>
            <person name="Moreau H."/>
        </authorList>
    </citation>
    <scope>NUCLEOTIDE SEQUENCE [LARGE SCALE GENOMIC DNA]</scope>
    <source>
        <strain evidence="14 16">OTTH0595</strain>
    </source>
</reference>
<evidence type="ECO:0000256" key="1">
    <source>
        <dbReference type="ARBA" id="ARBA00004123"/>
    </source>
</evidence>
<evidence type="ECO:0000256" key="2">
    <source>
        <dbReference type="ARBA" id="ARBA00005690"/>
    </source>
</evidence>
<evidence type="ECO:0000313" key="14">
    <source>
        <dbReference type="EMBL" id="CEG00756.1"/>
    </source>
</evidence>
<name>A0A096P9V5_OSTTA</name>
<dbReference type="InterPro" id="IPR003871">
    <property type="entry name" value="RFA1B/D_OB_1st"/>
</dbReference>
<evidence type="ECO:0000256" key="7">
    <source>
        <dbReference type="ARBA" id="ARBA00023125"/>
    </source>
</evidence>
<dbReference type="PANTHER" id="PTHR47165">
    <property type="entry name" value="OS03G0429900 PROTEIN"/>
    <property type="match status" value="1"/>
</dbReference>
<evidence type="ECO:0000256" key="4">
    <source>
        <dbReference type="ARBA" id="ARBA00022723"/>
    </source>
</evidence>
<dbReference type="GO" id="GO:0006281">
    <property type="term" value="P:DNA repair"/>
    <property type="evidence" value="ECO:0007669"/>
    <property type="project" value="InterPro"/>
</dbReference>
<evidence type="ECO:0000256" key="10">
    <source>
        <dbReference type="RuleBase" id="RU364130"/>
    </source>
</evidence>
<dbReference type="NCBIfam" id="TIGR00617">
    <property type="entry name" value="rpa1"/>
    <property type="match status" value="1"/>
</dbReference>
<accession>A0A454XMS4</accession>
<dbReference type="InterPro" id="IPR047192">
    <property type="entry name" value="Euk_RPA1_DBD_C"/>
</dbReference>
<comment type="subcellular location">
    <subcellularLocation>
        <location evidence="1 10">Nucleus</location>
    </subcellularLocation>
</comment>
<evidence type="ECO:0000256" key="5">
    <source>
        <dbReference type="ARBA" id="ARBA00022771"/>
    </source>
</evidence>
<evidence type="ECO:0000259" key="11">
    <source>
        <dbReference type="Pfam" id="PF02721"/>
    </source>
</evidence>
<keyword evidence="5 10" id="KW-0863">Zinc-finger</keyword>